<evidence type="ECO:0000313" key="5">
    <source>
        <dbReference type="Proteomes" id="UP000027456"/>
    </source>
</evidence>
<feature type="repeat" description="WD" evidence="3">
    <location>
        <begin position="454"/>
        <end position="481"/>
    </location>
</feature>
<proteinExistence type="predicted"/>
<feature type="repeat" description="WD" evidence="3">
    <location>
        <begin position="550"/>
        <end position="585"/>
    </location>
</feature>
<feature type="repeat" description="WD" evidence="3">
    <location>
        <begin position="936"/>
        <end position="977"/>
    </location>
</feature>
<dbReference type="SUPFAM" id="SSF50998">
    <property type="entry name" value="Quinoprotein alcohol dehydrogenase-like"/>
    <property type="match status" value="1"/>
</dbReference>
<feature type="repeat" description="WD" evidence="3">
    <location>
        <begin position="979"/>
        <end position="1020"/>
    </location>
</feature>
<dbReference type="PANTHER" id="PTHR22847">
    <property type="entry name" value="WD40 REPEAT PROTEIN"/>
    <property type="match status" value="1"/>
</dbReference>
<dbReference type="InterPro" id="IPR015943">
    <property type="entry name" value="WD40/YVTN_repeat-like_dom_sf"/>
</dbReference>
<dbReference type="EMBL" id="AZST01001731">
    <property type="protein sequence ID" value="KEP45512.1"/>
    <property type="molecule type" value="Genomic_DNA"/>
</dbReference>
<dbReference type="PROSITE" id="PS00678">
    <property type="entry name" value="WD_REPEATS_1"/>
    <property type="match status" value="2"/>
</dbReference>
<evidence type="ECO:0000313" key="4">
    <source>
        <dbReference type="EMBL" id="KEP45512.1"/>
    </source>
</evidence>
<feature type="repeat" description="WD" evidence="3">
    <location>
        <begin position="504"/>
        <end position="545"/>
    </location>
</feature>
<reference evidence="4 5" key="1">
    <citation type="submission" date="2013-12" db="EMBL/GenBank/DDBJ databases">
        <authorList>
            <person name="Cubeta M."/>
            <person name="Pakala S."/>
            <person name="Fedorova N."/>
            <person name="Thomas E."/>
            <person name="Dean R."/>
            <person name="Jabaji S."/>
            <person name="Neate S."/>
            <person name="Toda T."/>
            <person name="Tavantzis S."/>
            <person name="Vilgalys R."/>
            <person name="Bharathan N."/>
            <person name="Pakala S."/>
            <person name="Losada L.S."/>
            <person name="Zafar N."/>
            <person name="Nierman W."/>
        </authorList>
    </citation>
    <scope>NUCLEOTIDE SEQUENCE [LARGE SCALE GENOMIC DNA]</scope>
    <source>
        <strain evidence="4 5">123E</strain>
    </source>
</reference>
<dbReference type="Gene3D" id="2.130.10.10">
    <property type="entry name" value="YVTN repeat-like/Quinoprotein amine dehydrogenase"/>
    <property type="match status" value="6"/>
</dbReference>
<dbReference type="PROSITE" id="PS50082">
    <property type="entry name" value="WD_REPEATS_2"/>
    <property type="match status" value="8"/>
</dbReference>
<accession>A0A074S607</accession>
<dbReference type="InterPro" id="IPR020472">
    <property type="entry name" value="WD40_PAC1"/>
</dbReference>
<dbReference type="InterPro" id="IPR019775">
    <property type="entry name" value="WD40_repeat_CS"/>
</dbReference>
<keyword evidence="1 3" id="KW-0853">WD repeat</keyword>
<dbReference type="STRING" id="1423351.A0A074S607"/>
<dbReference type="AlphaFoldDB" id="A0A074S607"/>
<dbReference type="GO" id="GO:1990234">
    <property type="term" value="C:transferase complex"/>
    <property type="evidence" value="ECO:0007669"/>
    <property type="project" value="UniProtKB-ARBA"/>
</dbReference>
<keyword evidence="5" id="KW-1185">Reference proteome</keyword>
<feature type="repeat" description="WD" evidence="3">
    <location>
        <begin position="719"/>
        <end position="760"/>
    </location>
</feature>
<feature type="repeat" description="WD" evidence="3">
    <location>
        <begin position="683"/>
        <end position="717"/>
    </location>
</feature>
<evidence type="ECO:0000256" key="2">
    <source>
        <dbReference type="ARBA" id="ARBA00022737"/>
    </source>
</evidence>
<protein>
    <submittedName>
        <fullName evidence="4">Putative vegetative incompatibility protein HET-E-1</fullName>
    </submittedName>
</protein>
<dbReference type="SMART" id="SM00320">
    <property type="entry name" value="WD40"/>
    <property type="match status" value="12"/>
</dbReference>
<gene>
    <name evidence="4" type="ORF">V565_265670</name>
</gene>
<dbReference type="OrthoDB" id="3245975at2759"/>
<organism evidence="4 5">
    <name type="scientific">Rhizoctonia solani 123E</name>
    <dbReference type="NCBI Taxonomy" id="1423351"/>
    <lineage>
        <taxon>Eukaryota</taxon>
        <taxon>Fungi</taxon>
        <taxon>Dikarya</taxon>
        <taxon>Basidiomycota</taxon>
        <taxon>Agaricomycotina</taxon>
        <taxon>Agaricomycetes</taxon>
        <taxon>Cantharellales</taxon>
        <taxon>Ceratobasidiaceae</taxon>
        <taxon>Rhizoctonia</taxon>
    </lineage>
</organism>
<dbReference type="PANTHER" id="PTHR22847:SF637">
    <property type="entry name" value="WD REPEAT DOMAIN 5B"/>
    <property type="match status" value="1"/>
</dbReference>
<dbReference type="PRINTS" id="PR00320">
    <property type="entry name" value="GPROTEINBRPT"/>
</dbReference>
<dbReference type="HOGENOM" id="CLU_000288_6_3_1"/>
<dbReference type="InterPro" id="IPR036322">
    <property type="entry name" value="WD40_repeat_dom_sf"/>
</dbReference>
<dbReference type="InterPro" id="IPR001680">
    <property type="entry name" value="WD40_rpt"/>
</dbReference>
<feature type="repeat" description="WD" evidence="3">
    <location>
        <begin position="893"/>
        <end position="934"/>
    </location>
</feature>
<dbReference type="SUPFAM" id="SSF50978">
    <property type="entry name" value="WD40 repeat-like"/>
    <property type="match status" value="1"/>
</dbReference>
<sequence length="1051" mass="115152">MLDVLLSKSANLPVKFIVSSRPESQIYDQMNSGRTRSQLVLHELDKGEVQADIEKYLREGLAQMGPSEAQIAALVERAGILFIYAATAVRYIGYDNFHRKPAARLRTILDRPQGRISAQSTEVDELYTTILEAAFEDERLEDDDKMEMRQALYTVICAREPLTVGGLSELLQINDTDCVRAALRPLWSVVHVVAGSELVTTLHASFPDFMFDATRSKAYHCNPETHNCVLAEHCLERIKRIQPQFNICGLDSSYIPDQMVPSIRERVATAISSDLLYACRYWVDHVEAGKCASTLTVQMQDFLSTQLLLWMEVLNLSKQMRTGVECMKRMIEWCNRSESDEELVLLANDAQRFVDTFAANPVSQSTPHIYVSMLTFWPSSGPIFKHYMRFTHGPVEAEGTALDQRQLAHLATWAFDDAIGAMAVSPDGQYLALGIGAVALVVDSSSGQRVLGPLHGHSEDISTIMFSPDYTRVVTGSLDHTSKTATIIGWDTRTGDIAIGPLPLDRPTSSISCLTFWPDCTCIVSGFDEKAIRIWDATTGKMLRSLEAGNSVRAVAYSPDGMLIAAGFDKALQVWNSQTGETTLGPLSTGEVDVITFSHDSSRIIHVDWSKDTISMWDAQDGQLIHELDDSIGSDFRMSDGIGCSPDDRHIAFSKDGVVYLWDAQNSKMVLGPLEGHTISKFITSIVFSPDGSRIISACAGGTVCTWDARQHSLAPKSINRRPSYISLAKFSPDGQHFVSGSGDSSLHIWDSHTGAMTVGPIKAHVGRSNDLDFLNDGVVASCSDGTVVVCDARSGEVLRPLEFPGHQIDCIAFSPNGALIATGSKLHSSPEINLWDAQNGTRLLDPLTGFRDRVSSVQFSPDGTRILASSSDDDKQIVVWGVADGRNLFGFLNGHTDSVHSASYSSNGALIASCSSDRTIIVWDAYTGSQLLGPLVGHSVLIGSVHFSPDSTHLVSGSYDSTIYIWDVRTGEMLFELLHGHEQLITSVAYSPDGTRILSCSLDGSVRIHDARSAKERVGHSMLCVMLCTLTHWLAPHRHYCARHPILATG</sequence>
<dbReference type="PROSITE" id="PS50294">
    <property type="entry name" value="WD_REPEATS_REGION"/>
    <property type="match status" value="4"/>
</dbReference>
<dbReference type="CDD" id="cd00200">
    <property type="entry name" value="WD40"/>
    <property type="match status" value="2"/>
</dbReference>
<comment type="caution">
    <text evidence="4">The sequence shown here is derived from an EMBL/GenBank/DDBJ whole genome shotgun (WGS) entry which is preliminary data.</text>
</comment>
<dbReference type="InterPro" id="IPR011047">
    <property type="entry name" value="Quinoprotein_ADH-like_sf"/>
</dbReference>
<evidence type="ECO:0000256" key="1">
    <source>
        <dbReference type="ARBA" id="ARBA00022574"/>
    </source>
</evidence>
<name>A0A074S607_9AGAM</name>
<dbReference type="Pfam" id="PF00400">
    <property type="entry name" value="WD40"/>
    <property type="match status" value="10"/>
</dbReference>
<dbReference type="Proteomes" id="UP000027456">
    <property type="component" value="Unassembled WGS sequence"/>
</dbReference>
<evidence type="ECO:0000256" key="3">
    <source>
        <dbReference type="PROSITE-ProRule" id="PRU00221"/>
    </source>
</evidence>
<keyword evidence="2" id="KW-0677">Repeat</keyword>